<gene>
    <name evidence="3" type="ORF">E2R65_02295</name>
    <name evidence="2" type="ORF">GGR35_000534</name>
</gene>
<evidence type="ECO:0000313" key="3">
    <source>
        <dbReference type="EMBL" id="TEW69014.1"/>
    </source>
</evidence>
<reference evidence="2 5" key="3">
    <citation type="submission" date="2020-08" db="EMBL/GenBank/DDBJ databases">
        <title>Genomic Encyclopedia of Type Strains, Phase IV (KMG-IV): sequencing the most valuable type-strain genomes for metagenomic binning, comparative biology and taxonomic classification.</title>
        <authorList>
            <person name="Goeker M."/>
        </authorList>
    </citation>
    <scope>NUCLEOTIDE SEQUENCE [LARGE SCALE GENOMIC DNA]</scope>
    <source>
        <strain evidence="2 5">DSM 100995</strain>
    </source>
</reference>
<evidence type="ECO:0000313" key="5">
    <source>
        <dbReference type="Proteomes" id="UP000583101"/>
    </source>
</evidence>
<dbReference type="Proteomes" id="UP000583101">
    <property type="component" value="Unassembled WGS sequence"/>
</dbReference>
<dbReference type="AlphaFoldDB" id="A0A4Y8AIZ2"/>
<dbReference type="PROSITE" id="PS51257">
    <property type="entry name" value="PROKAR_LIPOPROTEIN"/>
    <property type="match status" value="1"/>
</dbReference>
<evidence type="ECO:0000313" key="4">
    <source>
        <dbReference type="Proteomes" id="UP000297248"/>
    </source>
</evidence>
<evidence type="ECO:0000313" key="2">
    <source>
        <dbReference type="EMBL" id="MBB3967948.1"/>
    </source>
</evidence>
<dbReference type="EMBL" id="JACIEG010000001">
    <property type="protein sequence ID" value="MBB3967948.1"/>
    <property type="molecule type" value="Genomic_DNA"/>
</dbReference>
<dbReference type="Proteomes" id="UP000297248">
    <property type="component" value="Unassembled WGS sequence"/>
</dbReference>
<feature type="signal peptide" evidence="1">
    <location>
        <begin position="1"/>
        <end position="25"/>
    </location>
</feature>
<evidence type="ECO:0000256" key="1">
    <source>
        <dbReference type="SAM" id="SignalP"/>
    </source>
</evidence>
<proteinExistence type="predicted"/>
<reference evidence="3 4" key="1">
    <citation type="journal article" date="2016" name="Int. J. Syst. Evol. Microbiol.">
        <title>Proposal of Mucilaginibacter phyllosphaerae sp. nov. isolated from the phyllosphere of Galium album.</title>
        <authorList>
            <person name="Aydogan E.L."/>
            <person name="Busse H.J."/>
            <person name="Moser G."/>
            <person name="Muller C."/>
            <person name="Kampfer P."/>
            <person name="Glaeser S.P."/>
        </authorList>
    </citation>
    <scope>NUCLEOTIDE SEQUENCE [LARGE SCALE GENOMIC DNA]</scope>
    <source>
        <strain evidence="3 4">PP-F2FG21</strain>
    </source>
</reference>
<comment type="caution">
    <text evidence="3">The sequence shown here is derived from an EMBL/GenBank/DDBJ whole genome shotgun (WGS) entry which is preliminary data.</text>
</comment>
<dbReference type="EMBL" id="SNQG01000001">
    <property type="protein sequence ID" value="TEW69014.1"/>
    <property type="molecule type" value="Genomic_DNA"/>
</dbReference>
<keyword evidence="5" id="KW-1185">Reference proteome</keyword>
<keyword evidence="1" id="KW-0732">Signal</keyword>
<name>A0A4Y8AIZ2_9SPHI</name>
<reference evidence="3" key="2">
    <citation type="submission" date="2019-03" db="EMBL/GenBank/DDBJ databases">
        <authorList>
            <person name="Yan Y.-Q."/>
            <person name="Du Z.-J."/>
        </authorList>
    </citation>
    <scope>NUCLEOTIDE SEQUENCE</scope>
    <source>
        <strain evidence="3">PP-F2FG21</strain>
    </source>
</reference>
<feature type="chain" id="PRO_5044616678" evidence="1">
    <location>
        <begin position="26"/>
        <end position="66"/>
    </location>
</feature>
<sequence length="66" mass="6849">MKPYTILSICTLALASCAGSGNKGADTTKTTAGDTSAEASATWNAPAQNMEYCFIHTEGTSNQQCI</sequence>
<organism evidence="3 4">
    <name type="scientific">Mucilaginibacter phyllosphaerae</name>
    <dbReference type="NCBI Taxonomy" id="1812349"/>
    <lineage>
        <taxon>Bacteria</taxon>
        <taxon>Pseudomonadati</taxon>
        <taxon>Bacteroidota</taxon>
        <taxon>Sphingobacteriia</taxon>
        <taxon>Sphingobacteriales</taxon>
        <taxon>Sphingobacteriaceae</taxon>
        <taxon>Mucilaginibacter</taxon>
    </lineage>
</organism>
<protein>
    <submittedName>
        <fullName evidence="3">Uncharacterized protein</fullName>
    </submittedName>
</protein>
<dbReference type="RefSeq" id="WP_134334851.1">
    <property type="nucleotide sequence ID" value="NZ_BMCZ01000001.1"/>
</dbReference>
<accession>A0A4Y8AIZ2</accession>